<evidence type="ECO:0000313" key="2">
    <source>
        <dbReference type="EMBL" id="ATR79556.1"/>
    </source>
</evidence>
<dbReference type="SUPFAM" id="SSF46785">
    <property type="entry name" value="Winged helix' DNA-binding domain"/>
    <property type="match status" value="1"/>
</dbReference>
<protein>
    <submittedName>
        <fullName evidence="2">Uncharacterized protein</fullName>
    </submittedName>
</protein>
<dbReference type="AlphaFoldDB" id="A0A2D2LX36"/>
<accession>A0A2D2LX36</accession>
<sequence>MNSTKTKTKPKSKVTGSYQQLKNSTTTPQSLIHIDHTTTDNQFKYWFLLLKSYKESYDNGDLELDDKGFFYTPISYLNMHMGYQIPIRQLEADLMTIRSQPVILNYLNKDKTNVIHGGGYISEWKIVDGKVGVIFPTFVLEILIGDASSKKMFLQMKWDIFVSFSGKYESIIYKLCKDYEGVGRTPRMAIDQFRGYIGLKSEEYPEFKELNRRIISSSVKAINSNALCDIQISAEIHRENRKAQSIQFVITPIQKISDSNELALLESIADQTAEIAFKDSMIPLSKQRTRRLLITYNIEQIKCIIKRANEYIATLQGDDVNPKAIYNTAFKEGWGISEQELYAINNKEKVQIELELEAIREELPKNADVKSSLNTAIQSRSIEKEIEKAQQNSQAKEWFLSLPNDSQNKIASKIEQRLRAEPNPLFLKMLKDTIKNKGLESLTSHPLIAYVRDIMLESTFDCEPSDNA</sequence>
<dbReference type="InterPro" id="IPR036390">
    <property type="entry name" value="WH_DNA-bd_sf"/>
</dbReference>
<evidence type="ECO:0000313" key="3">
    <source>
        <dbReference type="Proteomes" id="UP000229340"/>
    </source>
</evidence>
<geneLocation type="plasmid" evidence="3">
    <name>pnp7-1</name>
</geneLocation>
<feature type="region of interest" description="Disordered" evidence="1">
    <location>
        <begin position="1"/>
        <end position="20"/>
    </location>
</feature>
<feature type="compositionally biased region" description="Basic residues" evidence="1">
    <location>
        <begin position="1"/>
        <end position="12"/>
    </location>
</feature>
<dbReference type="Pfam" id="PF21205">
    <property type="entry name" value="Rep3_C"/>
    <property type="match status" value="1"/>
</dbReference>
<gene>
    <name evidence="2" type="ORF">NP7_09295</name>
</gene>
<dbReference type="Gene3D" id="1.10.10.10">
    <property type="entry name" value="Winged helix-like DNA-binding domain superfamily/Winged helix DNA-binding domain"/>
    <property type="match status" value="1"/>
</dbReference>
<evidence type="ECO:0000256" key="1">
    <source>
        <dbReference type="SAM" id="MobiDB-lite"/>
    </source>
</evidence>
<reference evidence="3" key="1">
    <citation type="submission" date="2017-10" db="EMBL/GenBank/DDBJ databases">
        <title>Complete genome sequence of Moraxella osloensis NP7 isolated from human skin.</title>
        <authorList>
            <person name="Lee K."/>
            <person name="Lim J.Y."/>
            <person name="Hwang I."/>
        </authorList>
    </citation>
    <scope>NUCLEOTIDE SEQUENCE [LARGE SCALE GENOMIC DNA]</scope>
    <source>
        <strain evidence="3">NP7</strain>
        <plasmid evidence="3">pnp7-1</plasmid>
    </source>
</reference>
<dbReference type="Proteomes" id="UP000229340">
    <property type="component" value="Plasmid pNP7-1"/>
</dbReference>
<dbReference type="InterPro" id="IPR036388">
    <property type="entry name" value="WH-like_DNA-bd_sf"/>
</dbReference>
<name>A0A2D2LX36_FAUOS</name>
<dbReference type="EMBL" id="CP024444">
    <property type="protein sequence ID" value="ATR79556.1"/>
    <property type="molecule type" value="Genomic_DNA"/>
</dbReference>
<organism evidence="2 3">
    <name type="scientific">Faucicola osloensis</name>
    <name type="common">Moraxella osloensis</name>
    <dbReference type="NCBI Taxonomy" id="34062"/>
    <lineage>
        <taxon>Bacteria</taxon>
        <taxon>Pseudomonadati</taxon>
        <taxon>Pseudomonadota</taxon>
        <taxon>Gammaproteobacteria</taxon>
        <taxon>Moraxellales</taxon>
        <taxon>Moraxellaceae</taxon>
        <taxon>Faucicola</taxon>
    </lineage>
</organism>
<dbReference type="RefSeq" id="WP_100270928.1">
    <property type="nucleotide sequence ID" value="NZ_CP024444.1"/>
</dbReference>
<keyword evidence="2" id="KW-0614">Plasmid</keyword>
<proteinExistence type="predicted"/>